<reference evidence="2 3" key="1">
    <citation type="submission" date="2022-10" db="EMBL/GenBank/DDBJ databases">
        <title>Alteromonas sp. chi3 Genome sequencing.</title>
        <authorList>
            <person name="Park S."/>
        </authorList>
    </citation>
    <scope>NUCLEOTIDE SEQUENCE [LARGE SCALE GENOMIC DNA]</scope>
    <source>
        <strain evidence="3">chi3</strain>
    </source>
</reference>
<organism evidence="2 3">
    <name type="scientific">Alteromonas gilva</name>
    <dbReference type="NCBI Taxonomy" id="2987522"/>
    <lineage>
        <taxon>Bacteria</taxon>
        <taxon>Pseudomonadati</taxon>
        <taxon>Pseudomonadota</taxon>
        <taxon>Gammaproteobacteria</taxon>
        <taxon>Alteromonadales</taxon>
        <taxon>Alteromonadaceae</taxon>
        <taxon>Alteromonas/Salinimonas group</taxon>
        <taxon>Alteromonas</taxon>
    </lineage>
</organism>
<dbReference type="InterPro" id="IPR011990">
    <property type="entry name" value="TPR-like_helical_dom_sf"/>
</dbReference>
<dbReference type="Gene3D" id="1.25.40.10">
    <property type="entry name" value="Tetratricopeptide repeat domain"/>
    <property type="match status" value="1"/>
</dbReference>
<evidence type="ECO:0008006" key="4">
    <source>
        <dbReference type="Google" id="ProtNLM"/>
    </source>
</evidence>
<feature type="transmembrane region" description="Helical" evidence="1">
    <location>
        <begin position="95"/>
        <end position="114"/>
    </location>
</feature>
<name>A0ABT5KYG5_9ALTE</name>
<gene>
    <name evidence="2" type="ORF">OIK42_00625</name>
</gene>
<evidence type="ECO:0000313" key="3">
    <source>
        <dbReference type="Proteomes" id="UP001218788"/>
    </source>
</evidence>
<evidence type="ECO:0000256" key="1">
    <source>
        <dbReference type="SAM" id="Phobius"/>
    </source>
</evidence>
<keyword evidence="1" id="KW-1133">Transmembrane helix</keyword>
<feature type="transmembrane region" description="Helical" evidence="1">
    <location>
        <begin position="43"/>
        <end position="65"/>
    </location>
</feature>
<dbReference type="EMBL" id="JAQQXP010000001">
    <property type="protein sequence ID" value="MDC8829251.1"/>
    <property type="molecule type" value="Genomic_DNA"/>
</dbReference>
<feature type="transmembrane region" description="Helical" evidence="1">
    <location>
        <begin position="12"/>
        <end position="37"/>
    </location>
</feature>
<keyword evidence="1" id="KW-0812">Transmembrane</keyword>
<dbReference type="Proteomes" id="UP001218788">
    <property type="component" value="Unassembled WGS sequence"/>
</dbReference>
<dbReference type="SUPFAM" id="SSF48452">
    <property type="entry name" value="TPR-like"/>
    <property type="match status" value="1"/>
</dbReference>
<keyword evidence="3" id="KW-1185">Reference proteome</keyword>
<keyword evidence="1" id="KW-0472">Membrane</keyword>
<comment type="caution">
    <text evidence="2">The sequence shown here is derived from an EMBL/GenBank/DDBJ whole genome shotgun (WGS) entry which is preliminary data.</text>
</comment>
<accession>A0ABT5KYG5</accession>
<proteinExistence type="predicted"/>
<evidence type="ECO:0000313" key="2">
    <source>
        <dbReference type="EMBL" id="MDC8829251.1"/>
    </source>
</evidence>
<sequence>MFFIAELKRRNVVKVASVYLVTAWLILQIIAVVSPYLSLPSVFGTVVTVALIIGFPFVCIFAWAFELTPEGIRATREVSEEESIARQTGHKINHVLVALIVVLVVYVAVDKLWLSSSPAIVKAIEVVEAEEEQKVKVLAVLPFLNLSTEPDQEIFVDGLTEELLNTLVRIPELKVLGRTSSFAYKGVQKDLKVIAKELGADYVIEGSVRKSQQNLRITVQLIDAATGAHLFSDNFDRKLENVFALQEDVSDQVAAALKLNVVHQNDRYATALNQLNYVEVEQLVRARALTHKLTTDSINQAKHILDPLLAKYPDISAILGLSAYVATMEVSMTENVSLNEAETIALAEAALELDPLNRDALYTLAVTYDDYSQLTDKALRIYQKAIRVYPYDFYFIHAYFTNLIVKKTPCVELDGFYNSLELEGLEDKYKNRLRYFTLACSAPEDAERYKSTVTTENVERYMEYVDPMQTYKSVEKRYRENPNQRNAFWYYYLLQVLGATNDSKAVLDDIDLSSHGYWATYTYTASYFTDIELPEKNWGELWQALAQNNYFAIYIDDALALFDMAQKQEKLAQFRQHLAGLTPPDVSIEQLYNLYSYVEILYKLGEHQKAISIANEALRLLEEYKHLYPREYVFYGLSKYEFALNLTTRRFDTAQRILNNYPDRSEFAWRHLEPTRYLYRDIADQPVVQQLLSSIEQERTKLREELSLH</sequence>
<dbReference type="RefSeq" id="WP_273637622.1">
    <property type="nucleotide sequence ID" value="NZ_JAQQXP010000001.1"/>
</dbReference>
<dbReference type="Gene3D" id="3.40.50.10610">
    <property type="entry name" value="ABC-type transport auxiliary lipoprotein component"/>
    <property type="match status" value="1"/>
</dbReference>
<protein>
    <recommendedName>
        <fullName evidence="4">FlgO domain-containing protein</fullName>
    </recommendedName>
</protein>